<evidence type="ECO:0000256" key="2">
    <source>
        <dbReference type="ARBA" id="ARBA00022448"/>
    </source>
</evidence>
<comment type="caution">
    <text evidence="11">The sequence shown here is derived from an EMBL/GenBank/DDBJ whole genome shotgun (WGS) entry which is preliminary data.</text>
</comment>
<comment type="similarity">
    <text evidence="8">Belongs to the major facilitator superfamily. Proton-dependent oligopeptide transporter (POT/PTR) (TC 2.A.17) family.</text>
</comment>
<dbReference type="PANTHER" id="PTHR23517">
    <property type="entry name" value="RESISTANCE PROTEIN MDTM, PUTATIVE-RELATED-RELATED"/>
    <property type="match status" value="1"/>
</dbReference>
<evidence type="ECO:0000256" key="9">
    <source>
        <dbReference type="SAM" id="Phobius"/>
    </source>
</evidence>
<dbReference type="RefSeq" id="WP_120259413.1">
    <property type="nucleotide sequence ID" value="NZ_RAPY01000002.1"/>
</dbReference>
<dbReference type="InterPro" id="IPR018456">
    <property type="entry name" value="PTR2_symporter_CS"/>
</dbReference>
<feature type="transmembrane region" description="Helical" evidence="9">
    <location>
        <begin position="192"/>
        <end position="212"/>
    </location>
</feature>
<protein>
    <submittedName>
        <fullName evidence="11">POT family proton-dependent oligopeptide transporter</fullName>
    </submittedName>
</protein>
<evidence type="ECO:0000313" key="11">
    <source>
        <dbReference type="EMBL" id="RKE52367.1"/>
    </source>
</evidence>
<dbReference type="GO" id="GO:0005886">
    <property type="term" value="C:plasma membrane"/>
    <property type="evidence" value="ECO:0007669"/>
    <property type="project" value="UniProtKB-SubCell"/>
</dbReference>
<keyword evidence="2 8" id="KW-0813">Transport</keyword>
<keyword evidence="3" id="KW-1003">Cell membrane</keyword>
<dbReference type="NCBIfam" id="TIGR00924">
    <property type="entry name" value="yjdL_sub1_fam"/>
    <property type="match status" value="1"/>
</dbReference>
<keyword evidence="12" id="KW-1185">Reference proteome</keyword>
<feature type="transmembrane region" description="Helical" evidence="9">
    <location>
        <begin position="558"/>
        <end position="583"/>
    </location>
</feature>
<feature type="transmembrane region" description="Helical" evidence="9">
    <location>
        <begin position="355"/>
        <end position="382"/>
    </location>
</feature>
<evidence type="ECO:0000259" key="10">
    <source>
        <dbReference type="PROSITE" id="PS50850"/>
    </source>
</evidence>
<dbReference type="InterPro" id="IPR050171">
    <property type="entry name" value="MFS_Transporters"/>
</dbReference>
<dbReference type="OrthoDB" id="9772725at2"/>
<keyword evidence="5" id="KW-0653">Protein transport</keyword>
<proteinExistence type="inferred from homology"/>
<reference evidence="11 12" key="1">
    <citation type="submission" date="2018-09" db="EMBL/GenBank/DDBJ databases">
        <title>Genomic Encyclopedia of Type Strains, Phase III (KMG-III): the genomes of soil and plant-associated and newly described type strains.</title>
        <authorList>
            <person name="Whitman W."/>
        </authorList>
    </citation>
    <scope>NUCLEOTIDE SEQUENCE [LARGE SCALE GENOMIC DNA]</scope>
    <source>
        <strain evidence="11 12">CECT 7938</strain>
    </source>
</reference>
<feature type="transmembrane region" description="Helical" evidence="9">
    <location>
        <begin position="127"/>
        <end position="145"/>
    </location>
</feature>
<dbReference type="GO" id="GO:0006857">
    <property type="term" value="P:oligopeptide transport"/>
    <property type="evidence" value="ECO:0007669"/>
    <property type="project" value="InterPro"/>
</dbReference>
<feature type="transmembrane region" description="Helical" evidence="9">
    <location>
        <begin position="47"/>
        <end position="68"/>
    </location>
</feature>
<sequence length="591" mass="65391">MGRLNGDITTSPSNDFFKSNVLGQRSGLFVLFFTEMWERFSFYGMRVLLMQFLTAAVIQGSPFSGWAWTAQQAGALYGTYAMMLYLTPILGGIIADKYIGSRKAVIIGSAIMTLGHAAMAFDTAIMFFLGLICLVIGTGFFKPNMPSILGEMYKDLPEKKDGAYTIFYMGVNAGAFFGMMLCGYIAETYGWHWGFGLAGIFMLLGTLQFVFAKPLMGNLGILDKSAAGEKKEVIVNDTDTKNPFTIKDFVLIGIVAIIGFVYAFNDPLSKNGIIDVFAGLDTSFLRGQYIMVIIALILFIYLIVSRILRYDKTVRDRMFAVVLLAFFLIFFFMSFEQGATSLVIVARDNIDRALTGAALTTFNVVNGLLTIVPLAIISWVLIKLAKVTWDKIAISNIVLFVCFGLIWGAAIWMLYQEFNKEASEIKVSWFSILNSFFIIALASTVSKIWESKYNPSAAFKYGFGLILVAIGFLIIGLGSWGIAPGMKISMVFLVLTYLFHTLGELFISPVGLSYVSKLVPARMLAFMFGIWYLAIAIAQKVAAVLGGQVETIQQEYSLSHFFFLFTAIPALAGLLVMLFNPLIKRLMHGVK</sequence>
<dbReference type="PROSITE" id="PS01023">
    <property type="entry name" value="PTR2_2"/>
    <property type="match status" value="1"/>
</dbReference>
<dbReference type="InterPro" id="IPR005279">
    <property type="entry name" value="Dipep/tripep_permease"/>
</dbReference>
<feature type="transmembrane region" description="Helical" evidence="9">
    <location>
        <begin position="394"/>
        <end position="415"/>
    </location>
</feature>
<dbReference type="SUPFAM" id="SSF103473">
    <property type="entry name" value="MFS general substrate transporter"/>
    <property type="match status" value="2"/>
</dbReference>
<dbReference type="PROSITE" id="PS50850">
    <property type="entry name" value="MFS"/>
    <property type="match status" value="1"/>
</dbReference>
<dbReference type="AlphaFoldDB" id="A0A420B6M9"/>
<dbReference type="Proteomes" id="UP000286246">
    <property type="component" value="Unassembled WGS sequence"/>
</dbReference>
<feature type="transmembrane region" description="Helical" evidence="9">
    <location>
        <begin position="285"/>
        <end position="304"/>
    </location>
</feature>
<gene>
    <name evidence="11" type="ORF">DFQ12_2603</name>
</gene>
<comment type="subcellular location">
    <subcellularLocation>
        <location evidence="1">Cell membrane</location>
        <topology evidence="1">Multi-pass membrane protein</topology>
    </subcellularLocation>
    <subcellularLocation>
        <location evidence="8">Membrane</location>
        <topology evidence="8">Multi-pass membrane protein</topology>
    </subcellularLocation>
</comment>
<name>A0A420B6M9_SPHD1</name>
<dbReference type="Gene3D" id="1.20.1250.20">
    <property type="entry name" value="MFS general substrate transporter like domains"/>
    <property type="match status" value="2"/>
</dbReference>
<evidence type="ECO:0000256" key="3">
    <source>
        <dbReference type="ARBA" id="ARBA00022475"/>
    </source>
</evidence>
<keyword evidence="4 8" id="KW-0812">Transmembrane</keyword>
<dbReference type="Pfam" id="PF00854">
    <property type="entry name" value="PTR2"/>
    <property type="match status" value="2"/>
</dbReference>
<keyword evidence="5" id="KW-0571">Peptide transport</keyword>
<accession>A0A420B6M9</accession>
<keyword evidence="7 9" id="KW-0472">Membrane</keyword>
<dbReference type="InterPro" id="IPR036259">
    <property type="entry name" value="MFS_trans_sf"/>
</dbReference>
<evidence type="ECO:0000256" key="8">
    <source>
        <dbReference type="RuleBase" id="RU003755"/>
    </source>
</evidence>
<feature type="transmembrane region" description="Helical" evidence="9">
    <location>
        <begin position="316"/>
        <end position="335"/>
    </location>
</feature>
<evidence type="ECO:0000256" key="5">
    <source>
        <dbReference type="ARBA" id="ARBA00022856"/>
    </source>
</evidence>
<feature type="transmembrane region" description="Helical" evidence="9">
    <location>
        <begin position="74"/>
        <end position="95"/>
    </location>
</feature>
<evidence type="ECO:0000256" key="4">
    <source>
        <dbReference type="ARBA" id="ARBA00022692"/>
    </source>
</evidence>
<dbReference type="InterPro" id="IPR000109">
    <property type="entry name" value="POT_fam"/>
</dbReference>
<keyword evidence="6 9" id="KW-1133">Transmembrane helix</keyword>
<feature type="transmembrane region" description="Helical" evidence="9">
    <location>
        <begin position="461"/>
        <end position="482"/>
    </location>
</feature>
<dbReference type="PROSITE" id="PS01022">
    <property type="entry name" value="PTR2_1"/>
    <property type="match status" value="1"/>
</dbReference>
<dbReference type="PANTHER" id="PTHR23517:SF15">
    <property type="entry name" value="PROTON-DEPENDENT OLIGOPEPTIDE FAMILY TRANSPORT PROTEIN"/>
    <property type="match status" value="1"/>
</dbReference>
<evidence type="ECO:0000256" key="7">
    <source>
        <dbReference type="ARBA" id="ARBA00023136"/>
    </source>
</evidence>
<feature type="transmembrane region" description="Helical" evidence="9">
    <location>
        <begin position="166"/>
        <end position="186"/>
    </location>
</feature>
<evidence type="ECO:0000256" key="6">
    <source>
        <dbReference type="ARBA" id="ARBA00022989"/>
    </source>
</evidence>
<feature type="transmembrane region" description="Helical" evidence="9">
    <location>
        <begin position="488"/>
        <end position="507"/>
    </location>
</feature>
<feature type="transmembrane region" description="Helical" evidence="9">
    <location>
        <begin position="427"/>
        <end position="449"/>
    </location>
</feature>
<dbReference type="CDD" id="cd17346">
    <property type="entry name" value="MFS_DtpA_like"/>
    <property type="match status" value="1"/>
</dbReference>
<evidence type="ECO:0000313" key="12">
    <source>
        <dbReference type="Proteomes" id="UP000286246"/>
    </source>
</evidence>
<feature type="transmembrane region" description="Helical" evidence="9">
    <location>
        <begin position="249"/>
        <end position="265"/>
    </location>
</feature>
<feature type="domain" description="Major facilitator superfamily (MFS) profile" evidence="10">
    <location>
        <begin position="30"/>
        <end position="584"/>
    </location>
</feature>
<dbReference type="EMBL" id="RAPY01000002">
    <property type="protein sequence ID" value="RKE52367.1"/>
    <property type="molecule type" value="Genomic_DNA"/>
</dbReference>
<dbReference type="GO" id="GO:1904680">
    <property type="term" value="F:peptide transmembrane transporter activity"/>
    <property type="evidence" value="ECO:0007669"/>
    <property type="project" value="InterPro"/>
</dbReference>
<evidence type="ECO:0000256" key="1">
    <source>
        <dbReference type="ARBA" id="ARBA00004651"/>
    </source>
</evidence>
<dbReference type="InterPro" id="IPR020846">
    <property type="entry name" value="MFS_dom"/>
</dbReference>
<feature type="transmembrane region" description="Helical" evidence="9">
    <location>
        <begin position="519"/>
        <end position="538"/>
    </location>
</feature>
<organism evidence="11 12">
    <name type="scientific">Sphingobacterium detergens</name>
    <dbReference type="NCBI Taxonomy" id="1145106"/>
    <lineage>
        <taxon>Bacteria</taxon>
        <taxon>Pseudomonadati</taxon>
        <taxon>Bacteroidota</taxon>
        <taxon>Sphingobacteriia</taxon>
        <taxon>Sphingobacteriales</taxon>
        <taxon>Sphingobacteriaceae</taxon>
        <taxon>Sphingobacterium</taxon>
    </lineage>
</organism>